<accession>A0A4V0NFM4</accession>
<organism evidence="1 2">
    <name type="scientific">Sorangium cellulosum</name>
    <name type="common">Polyangium cellulosum</name>
    <dbReference type="NCBI Taxonomy" id="56"/>
    <lineage>
        <taxon>Bacteria</taxon>
        <taxon>Pseudomonadati</taxon>
        <taxon>Myxococcota</taxon>
        <taxon>Polyangia</taxon>
        <taxon>Polyangiales</taxon>
        <taxon>Polyangiaceae</taxon>
        <taxon>Sorangium</taxon>
    </lineage>
</organism>
<protein>
    <submittedName>
        <fullName evidence="1">Uncharacterized protein</fullName>
    </submittedName>
</protein>
<evidence type="ECO:0000313" key="1">
    <source>
        <dbReference type="EMBL" id="AUX30182.1"/>
    </source>
</evidence>
<dbReference type="Proteomes" id="UP000295497">
    <property type="component" value="Chromosome"/>
</dbReference>
<dbReference type="EMBL" id="CP012672">
    <property type="protein sequence ID" value="AUX30182.1"/>
    <property type="molecule type" value="Genomic_DNA"/>
</dbReference>
<dbReference type="AlphaFoldDB" id="A0A4V0NFM4"/>
<reference evidence="1 2" key="1">
    <citation type="submission" date="2015-09" db="EMBL/GenBank/DDBJ databases">
        <title>Sorangium comparison.</title>
        <authorList>
            <person name="Zaburannyi N."/>
            <person name="Bunk B."/>
            <person name="Overmann J."/>
            <person name="Mueller R."/>
        </authorList>
    </citation>
    <scope>NUCLEOTIDE SEQUENCE [LARGE SCALE GENOMIC DNA]</scope>
    <source>
        <strain evidence="1 2">So ce836</strain>
    </source>
</reference>
<sequence>MDGNNAGGRSAASGAPDAEAQLAGVRLPEVARFWPARCARGCADLVRRAPPRPADGVCLAALPRCGAARLAPAALPAVFRPPAADGPAAPRARPAVPPAAARFRVVAAFLAAALRGRLVWPAAVFLAALPARCFVPAFAPAEVLRAVPGRAAAPAPALRGPFLAWVARRVGLAAFLAPPAAALVRLPDAVRPASPWDVAGEGCSRSPLPTRFLCLDVSFAVSPLGIEPSPELSRHELARGLMVPQPFLFPGRKVGGEDRNRNQDLL</sequence>
<proteinExistence type="predicted"/>
<evidence type="ECO:0000313" key="2">
    <source>
        <dbReference type="Proteomes" id="UP000295497"/>
    </source>
</evidence>
<gene>
    <name evidence="1" type="ORF">SOCE836_022800</name>
</gene>
<name>A0A4V0NFM4_SORCE</name>